<evidence type="ECO:0000313" key="2">
    <source>
        <dbReference type="EMBL" id="CAL6015109.1"/>
    </source>
</evidence>
<accession>A0AA86ULN2</accession>
<protein>
    <submittedName>
        <fullName evidence="2">Hypothetical_protein</fullName>
    </submittedName>
</protein>
<keyword evidence="3" id="KW-1185">Reference proteome</keyword>
<dbReference type="EMBL" id="CAXDID020000072">
    <property type="protein sequence ID" value="CAL6015109.1"/>
    <property type="molecule type" value="Genomic_DNA"/>
</dbReference>
<dbReference type="Proteomes" id="UP001642409">
    <property type="component" value="Unassembled WGS sequence"/>
</dbReference>
<reference evidence="1" key="1">
    <citation type="submission" date="2023-06" db="EMBL/GenBank/DDBJ databases">
        <authorList>
            <person name="Kurt Z."/>
        </authorList>
    </citation>
    <scope>NUCLEOTIDE SEQUENCE</scope>
</reference>
<sequence>MSIITYKQSASKMMHVQRLIVCEPELEVQPRPQTRCKSSRYKRFIIPRPVTQNKQNNDNLGLSFTIKSGQPKKLNNSPQRVAQRAEIKIEVKQKVETEEESRKRYKSARYNCGPQEALTVQVFNVSFNQ</sequence>
<evidence type="ECO:0000313" key="3">
    <source>
        <dbReference type="Proteomes" id="UP001642409"/>
    </source>
</evidence>
<dbReference type="EMBL" id="CATOUU010000871">
    <property type="protein sequence ID" value="CAI9956157.1"/>
    <property type="molecule type" value="Genomic_DNA"/>
</dbReference>
<evidence type="ECO:0000313" key="1">
    <source>
        <dbReference type="EMBL" id="CAI9956157.1"/>
    </source>
</evidence>
<dbReference type="AlphaFoldDB" id="A0AA86ULN2"/>
<organism evidence="1">
    <name type="scientific">Hexamita inflata</name>
    <dbReference type="NCBI Taxonomy" id="28002"/>
    <lineage>
        <taxon>Eukaryota</taxon>
        <taxon>Metamonada</taxon>
        <taxon>Diplomonadida</taxon>
        <taxon>Hexamitidae</taxon>
        <taxon>Hexamitinae</taxon>
        <taxon>Hexamita</taxon>
    </lineage>
</organism>
<comment type="caution">
    <text evidence="1">The sequence shown here is derived from an EMBL/GenBank/DDBJ whole genome shotgun (WGS) entry which is preliminary data.</text>
</comment>
<name>A0AA86ULN2_9EUKA</name>
<gene>
    <name evidence="2" type="ORF">HINF_LOCUS24590</name>
    <name evidence="1" type="ORF">HINF_LOCUS43802</name>
</gene>
<proteinExistence type="predicted"/>
<reference evidence="2 3" key="2">
    <citation type="submission" date="2024-07" db="EMBL/GenBank/DDBJ databases">
        <authorList>
            <person name="Akdeniz Z."/>
        </authorList>
    </citation>
    <scope>NUCLEOTIDE SEQUENCE [LARGE SCALE GENOMIC DNA]</scope>
</reference>